<organism evidence="1 2">
    <name type="scientific">Rhizoclosmatium globosum</name>
    <dbReference type="NCBI Taxonomy" id="329046"/>
    <lineage>
        <taxon>Eukaryota</taxon>
        <taxon>Fungi</taxon>
        <taxon>Fungi incertae sedis</taxon>
        <taxon>Chytridiomycota</taxon>
        <taxon>Chytridiomycota incertae sedis</taxon>
        <taxon>Chytridiomycetes</taxon>
        <taxon>Chytridiales</taxon>
        <taxon>Chytriomycetaceae</taxon>
        <taxon>Rhizoclosmatium</taxon>
    </lineage>
</organism>
<dbReference type="PANTHER" id="PTHR43265:SF1">
    <property type="entry name" value="ESTERASE ESTD"/>
    <property type="match status" value="1"/>
</dbReference>
<gene>
    <name evidence="1" type="ORF">BCR33DRAFT_845710</name>
</gene>
<evidence type="ECO:0008006" key="3">
    <source>
        <dbReference type="Google" id="ProtNLM"/>
    </source>
</evidence>
<proteinExistence type="predicted"/>
<name>A0A1Y2D063_9FUNG</name>
<dbReference type="Gene3D" id="3.40.50.1820">
    <property type="entry name" value="alpha/beta hydrolase"/>
    <property type="match status" value="1"/>
</dbReference>
<evidence type="ECO:0000313" key="2">
    <source>
        <dbReference type="Proteomes" id="UP000193642"/>
    </source>
</evidence>
<dbReference type="EMBL" id="MCGO01000003">
    <property type="protein sequence ID" value="ORY52587.1"/>
    <property type="molecule type" value="Genomic_DNA"/>
</dbReference>
<dbReference type="GO" id="GO:0052689">
    <property type="term" value="F:carboxylic ester hydrolase activity"/>
    <property type="evidence" value="ECO:0007669"/>
    <property type="project" value="TreeGrafter"/>
</dbReference>
<dbReference type="PANTHER" id="PTHR43265">
    <property type="entry name" value="ESTERASE ESTD"/>
    <property type="match status" value="1"/>
</dbReference>
<protein>
    <recommendedName>
        <fullName evidence="3">AB hydrolase-1 domain-containing protein</fullName>
    </recommendedName>
</protein>
<evidence type="ECO:0000313" key="1">
    <source>
        <dbReference type="EMBL" id="ORY52587.1"/>
    </source>
</evidence>
<dbReference type="InterPro" id="IPR053145">
    <property type="entry name" value="AB_hydrolase_Est10"/>
</dbReference>
<dbReference type="InterPro" id="IPR029058">
    <property type="entry name" value="AB_hydrolase_fold"/>
</dbReference>
<comment type="caution">
    <text evidence="1">The sequence shown here is derived from an EMBL/GenBank/DDBJ whole genome shotgun (WGS) entry which is preliminary data.</text>
</comment>
<reference evidence="1 2" key="1">
    <citation type="submission" date="2016-07" db="EMBL/GenBank/DDBJ databases">
        <title>Pervasive Adenine N6-methylation of Active Genes in Fungi.</title>
        <authorList>
            <consortium name="DOE Joint Genome Institute"/>
            <person name="Mondo S.J."/>
            <person name="Dannebaum R.O."/>
            <person name="Kuo R.C."/>
            <person name="Labutti K."/>
            <person name="Haridas S."/>
            <person name="Kuo A."/>
            <person name="Salamov A."/>
            <person name="Ahrendt S.R."/>
            <person name="Lipzen A."/>
            <person name="Sullivan W."/>
            <person name="Andreopoulos W.B."/>
            <person name="Clum A."/>
            <person name="Lindquist E."/>
            <person name="Daum C."/>
            <person name="Ramamoorthy G.K."/>
            <person name="Gryganskyi A."/>
            <person name="Culley D."/>
            <person name="Magnuson J.K."/>
            <person name="James T.Y."/>
            <person name="O'Malley M.A."/>
            <person name="Stajich J.E."/>
            <person name="Spatafora J.W."/>
            <person name="Visel A."/>
            <person name="Grigoriev I.V."/>
        </authorList>
    </citation>
    <scope>NUCLEOTIDE SEQUENCE [LARGE SCALE GENOMIC DNA]</scope>
    <source>
        <strain evidence="1 2">JEL800</strain>
    </source>
</reference>
<dbReference type="AlphaFoldDB" id="A0A1Y2D063"/>
<sequence length="356" mass="39248">MFNQFIRRLNTAAARQVPVSFRSADLKHTANGTLSLPTSTTTTTAAPVVILVGGTGPIDRDGNAIQIQTQVHSNLAEYLASIGVASLRFDKRGVSLGGKVDNNVFYSTKVDALVADTVGAVRFASDADGAAKLGIDHSKVVVCGHSEGALLMGRVFAALNNPGFAQDNWKSPVSLFDSSTPPKPPTSKRDNAIKEIDLSRGFKGWLLRTFFKPAIMKRNHAFWVDLVNEAKWKDKDVVETMFGRGTPFPVGWWRDHYTMDLLGDFKAVDSKVLVVGGRKDLQCDSELVTKKNTDRILPNAESVDCWVGDKLTHMLRDSDEEPSMLQLQQQYDKQVKEPLSPEFLKVVGEWVKKTVQ</sequence>
<dbReference type="SUPFAM" id="SSF53474">
    <property type="entry name" value="alpha/beta-Hydrolases"/>
    <property type="match status" value="1"/>
</dbReference>
<dbReference type="OrthoDB" id="10249433at2759"/>
<accession>A0A1Y2D063</accession>
<keyword evidence="2" id="KW-1185">Reference proteome</keyword>
<dbReference type="Proteomes" id="UP000193642">
    <property type="component" value="Unassembled WGS sequence"/>
</dbReference>